<feature type="compositionally biased region" description="Low complexity" evidence="5">
    <location>
        <begin position="920"/>
        <end position="933"/>
    </location>
</feature>
<dbReference type="Proteomes" id="UP000038009">
    <property type="component" value="Unassembled WGS sequence"/>
</dbReference>
<evidence type="ECO:0008006" key="8">
    <source>
        <dbReference type="Google" id="ProtNLM"/>
    </source>
</evidence>
<dbReference type="EMBL" id="LJSK01000005">
    <property type="protein sequence ID" value="KPI90449.1"/>
    <property type="molecule type" value="Genomic_DNA"/>
</dbReference>
<comment type="subcellular location">
    <subcellularLocation>
        <location evidence="1">Cytoplasm</location>
    </subcellularLocation>
</comment>
<feature type="compositionally biased region" description="Polar residues" evidence="5">
    <location>
        <begin position="259"/>
        <end position="278"/>
    </location>
</feature>
<evidence type="ECO:0000256" key="5">
    <source>
        <dbReference type="SAM" id="MobiDB-lite"/>
    </source>
</evidence>
<evidence type="ECO:0000256" key="2">
    <source>
        <dbReference type="ARBA" id="ARBA00022490"/>
    </source>
</evidence>
<dbReference type="Gene3D" id="1.25.40.10">
    <property type="entry name" value="Tetratricopeptide repeat domain"/>
    <property type="match status" value="1"/>
</dbReference>
<evidence type="ECO:0000256" key="4">
    <source>
        <dbReference type="ARBA" id="ARBA00022860"/>
    </source>
</evidence>
<evidence type="ECO:0000313" key="6">
    <source>
        <dbReference type="EMBL" id="KPI90449.1"/>
    </source>
</evidence>
<dbReference type="SMART" id="SM00015">
    <property type="entry name" value="IQ"/>
    <property type="match status" value="3"/>
</dbReference>
<keyword evidence="7" id="KW-1185">Reference proteome</keyword>
<proteinExistence type="predicted"/>
<gene>
    <name evidence="6" type="ORF">ABL78_0379</name>
</gene>
<dbReference type="PANTHER" id="PTHR22706:SF1">
    <property type="entry name" value="ASSEMBLY FACTOR FOR SPINDLE MICROTUBULES"/>
    <property type="match status" value="1"/>
</dbReference>
<feature type="region of interest" description="Disordered" evidence="5">
    <location>
        <begin position="1"/>
        <end position="52"/>
    </location>
</feature>
<dbReference type="GO" id="GO:0051295">
    <property type="term" value="P:establishment of meiotic spindle localization"/>
    <property type="evidence" value="ECO:0007669"/>
    <property type="project" value="TreeGrafter"/>
</dbReference>
<dbReference type="GO" id="GO:0005516">
    <property type="term" value="F:calmodulin binding"/>
    <property type="evidence" value="ECO:0007669"/>
    <property type="project" value="UniProtKB-KW"/>
</dbReference>
<organism evidence="6 7">
    <name type="scientific">Leptomonas seymouri</name>
    <dbReference type="NCBI Taxonomy" id="5684"/>
    <lineage>
        <taxon>Eukaryota</taxon>
        <taxon>Discoba</taxon>
        <taxon>Euglenozoa</taxon>
        <taxon>Kinetoplastea</taxon>
        <taxon>Metakinetoplastina</taxon>
        <taxon>Trypanosomatida</taxon>
        <taxon>Trypanosomatidae</taxon>
        <taxon>Leishmaniinae</taxon>
        <taxon>Leptomonas</taxon>
    </lineage>
</organism>
<feature type="region of interest" description="Disordered" evidence="5">
    <location>
        <begin position="920"/>
        <end position="978"/>
    </location>
</feature>
<feature type="region of interest" description="Disordered" evidence="5">
    <location>
        <begin position="600"/>
        <end position="625"/>
    </location>
</feature>
<feature type="region of interest" description="Disordered" evidence="5">
    <location>
        <begin position="714"/>
        <end position="734"/>
    </location>
</feature>
<reference evidence="6 7" key="1">
    <citation type="journal article" date="2015" name="PLoS Pathog.">
        <title>Leptomonas seymouri: Adaptations to the Dixenous Life Cycle Analyzed by Genome Sequencing, Transcriptome Profiling and Co-infection with Leishmania donovani.</title>
        <authorList>
            <person name="Kraeva N."/>
            <person name="Butenko A."/>
            <person name="Hlavacova J."/>
            <person name="Kostygov A."/>
            <person name="Myskova J."/>
            <person name="Grybchuk D."/>
            <person name="Lestinova T."/>
            <person name="Votypka J."/>
            <person name="Volf P."/>
            <person name="Opperdoes F."/>
            <person name="Flegontov P."/>
            <person name="Lukes J."/>
            <person name="Yurchenko V."/>
        </authorList>
    </citation>
    <scope>NUCLEOTIDE SEQUENCE [LARGE SCALE GENOMIC DNA]</scope>
    <source>
        <strain evidence="6 7">ATCC 30220</strain>
    </source>
</reference>
<evidence type="ECO:0000313" key="7">
    <source>
        <dbReference type="Proteomes" id="UP000038009"/>
    </source>
</evidence>
<dbReference type="InterPro" id="IPR051185">
    <property type="entry name" value="ASPM"/>
</dbReference>
<dbReference type="GO" id="GO:0007051">
    <property type="term" value="P:spindle organization"/>
    <property type="evidence" value="ECO:0007669"/>
    <property type="project" value="TreeGrafter"/>
</dbReference>
<dbReference type="PROSITE" id="PS50096">
    <property type="entry name" value="IQ"/>
    <property type="match status" value="2"/>
</dbReference>
<evidence type="ECO:0000256" key="3">
    <source>
        <dbReference type="ARBA" id="ARBA00022737"/>
    </source>
</evidence>
<accession>A0A0N0P8X5</accession>
<feature type="region of interest" description="Disordered" evidence="5">
    <location>
        <begin position="259"/>
        <end position="295"/>
    </location>
</feature>
<dbReference type="InterPro" id="IPR011990">
    <property type="entry name" value="TPR-like_helical_dom_sf"/>
</dbReference>
<feature type="region of interest" description="Disordered" evidence="5">
    <location>
        <begin position="1139"/>
        <end position="1171"/>
    </location>
</feature>
<keyword evidence="4" id="KW-0112">Calmodulin-binding</keyword>
<dbReference type="OMA" id="SKECVMA"/>
<comment type="caution">
    <text evidence="6">The sequence shown here is derived from an EMBL/GenBank/DDBJ whole genome shotgun (WGS) entry which is preliminary data.</text>
</comment>
<dbReference type="InterPro" id="IPR000048">
    <property type="entry name" value="IQ_motif_EF-hand-BS"/>
</dbReference>
<feature type="compositionally biased region" description="Polar residues" evidence="5">
    <location>
        <begin position="12"/>
        <end position="21"/>
    </location>
</feature>
<dbReference type="CDD" id="cd23767">
    <property type="entry name" value="IQCD"/>
    <property type="match status" value="1"/>
</dbReference>
<protein>
    <recommendedName>
        <fullName evidence="8">IQ calmodulin-binding motif family protein</fullName>
    </recommendedName>
</protein>
<dbReference type="PANTHER" id="PTHR22706">
    <property type="entry name" value="ASSEMBLY FACTOR FOR SPINDLE MICROTUBULES"/>
    <property type="match status" value="1"/>
</dbReference>
<dbReference type="GO" id="GO:0000278">
    <property type="term" value="P:mitotic cell cycle"/>
    <property type="evidence" value="ECO:0007669"/>
    <property type="project" value="TreeGrafter"/>
</dbReference>
<dbReference type="GO" id="GO:0000922">
    <property type="term" value="C:spindle pole"/>
    <property type="evidence" value="ECO:0007669"/>
    <property type="project" value="TreeGrafter"/>
</dbReference>
<dbReference type="VEuPathDB" id="TriTrypDB:Lsey_0005_0120"/>
<dbReference type="OrthoDB" id="250126at2759"/>
<dbReference type="GO" id="GO:0005737">
    <property type="term" value="C:cytoplasm"/>
    <property type="evidence" value="ECO:0007669"/>
    <property type="project" value="UniProtKB-SubCell"/>
</dbReference>
<name>A0A0N0P8X5_LEPSE</name>
<evidence type="ECO:0000256" key="1">
    <source>
        <dbReference type="ARBA" id="ARBA00004496"/>
    </source>
</evidence>
<keyword evidence="3" id="KW-0677">Repeat</keyword>
<dbReference type="SUPFAM" id="SSF48452">
    <property type="entry name" value="TPR-like"/>
    <property type="match status" value="1"/>
</dbReference>
<dbReference type="AlphaFoldDB" id="A0A0N0P8X5"/>
<keyword evidence="2" id="KW-0963">Cytoplasm</keyword>
<sequence length="1227" mass="136279">MKVGSHAGRLPPSSSAKSCGTFSKKDKQKRQSKSSSHQLAASHSVKGAPALGSHEWDSAGLAEFTRWNEEAMAALRKGDGVTSSRILTPLLPELRKRLRRIESSKPRPAPDDIVVQSWRLVYALTLNNYGCQLRRGGDIDGALQQFELAKEVESTVFGKPSCSTMLNLSAVLLSKGDPKEALKIATECAAAAQDGEPVLFITALHNLAVALGQQSSERSRSAALPTMLQALREAQSALGEQHPTTTMLKEKCGLSSQWINSSSPSTLSQPKTTPTLRSVSKPPVPTAESLPPCENSTRALSSARERARAALYTLSFGDPASVPREVEIGNAASRHKPAQSEAFERLERVNSPPALVDSPLRGSLETKAREAELPALAGQRLPPLFVEKRADVLTSGNAVAAGSHTPHAVDSASSAAASVHNLCLDSAHLLSDDCSVSCDVLEAVLQEPFRPSVLSFHRHGITTLRDLCGREEDGKVVYPSFLRFSEPLPPMPTSAATAKTAVLPIAKSSLFRTSAVTEGSGSVNSTNIFAHTAPIESHPIRHVYSGSMSILHSSDTQKREYASISATAPSLSAKVAVTRKSEVLPQDSAAGKANDCESAISHSNTQTKGRRTVFSQSRNRWSNRAAQRKAALEEEEAYRRKMKAVEEAAAAAKAFEYGLAQVKERTRARAARVIQRVWHQWWISIGQPRRHIQLRRMEELQRRRRDRLTLASATGKKTNAKSRTAVVPPPPSQQHGRIAGYVVPAVVVRCARRWKDRTACVRCAARLTDCAVDARLHEADIYRRVCRVQALWRGALQRLHDAEARSTNVRDDAQRADAEARDYAAMVLQCAYRRRVALREYQRLYRERYSGPALTIQQWLRCTWTDQRQRGVDAPTLRKRHAAALHIQRVWRGYQGRLAFRMRELRLRIDEARPYVLQLEPAPAEGGPTPTGEHSAGILASGTHTAAPASDKESPAPATPTPLPTTRTGPLSARADEYKSQCQQRSYDVYHLREEERDCFHIPLYVETMAAKERMAWQEAIRLRPTDVARRRAQFNAQIDAEQSRFVLERCARVIQRAYRGWNAMRKDASRDTHLLQYSLMCYQQRELGRAVERQQRMRDFKRAVQLYGDTTVPMHEEREIAATALAVAAAELEHPALPSTLAGEDKNGSTVQQPGPMDRRSRSKFRREQEAQLHRDERLLALTHPHNAAHLREGPEECEARLGKTYEHPYFNPYVNEEHRRTLGID</sequence>